<evidence type="ECO:0000256" key="2">
    <source>
        <dbReference type="ARBA" id="ARBA00022842"/>
    </source>
</evidence>
<dbReference type="PANTHER" id="PTHR46470">
    <property type="entry name" value="N-ACYLNEURAMINATE-9-PHOSPHATASE"/>
    <property type="match status" value="1"/>
</dbReference>
<dbReference type="InterPro" id="IPR036412">
    <property type="entry name" value="HAD-like_sf"/>
</dbReference>
<dbReference type="SUPFAM" id="SSF56784">
    <property type="entry name" value="HAD-like"/>
    <property type="match status" value="1"/>
</dbReference>
<reference evidence="3 4" key="1">
    <citation type="journal article" date="2016" name="Nat. Commun.">
        <title>Thousands of microbial genomes shed light on interconnected biogeochemical processes in an aquifer system.</title>
        <authorList>
            <person name="Anantharaman K."/>
            <person name="Brown C.T."/>
            <person name="Hug L.A."/>
            <person name="Sharon I."/>
            <person name="Castelle C.J."/>
            <person name="Probst A.J."/>
            <person name="Thomas B.C."/>
            <person name="Singh A."/>
            <person name="Wilkins M.J."/>
            <person name="Karaoz U."/>
            <person name="Brodie E.L."/>
            <person name="Williams K.H."/>
            <person name="Hubbard S.S."/>
            <person name="Banfield J.F."/>
        </authorList>
    </citation>
    <scope>NUCLEOTIDE SEQUENCE [LARGE SCALE GENOMIC DNA]</scope>
</reference>
<evidence type="ECO:0000256" key="1">
    <source>
        <dbReference type="ARBA" id="ARBA00022801"/>
    </source>
</evidence>
<comment type="caution">
    <text evidence="3">The sequence shown here is derived from an EMBL/GenBank/DDBJ whole genome shotgun (WGS) entry which is preliminary data.</text>
</comment>
<evidence type="ECO:0000313" key="4">
    <source>
        <dbReference type="Proteomes" id="UP000176221"/>
    </source>
</evidence>
<organism evidence="3 4">
    <name type="scientific">Candidatus Taylorbacteria bacterium RIFCSPLOWO2_01_FULL_45_15b</name>
    <dbReference type="NCBI Taxonomy" id="1802319"/>
    <lineage>
        <taxon>Bacteria</taxon>
        <taxon>Candidatus Tayloriibacteriota</taxon>
    </lineage>
</organism>
<keyword evidence="2" id="KW-0460">Magnesium</keyword>
<name>A0A1G2N911_9BACT</name>
<dbReference type="EMBL" id="MHRX01000039">
    <property type="protein sequence ID" value="OHA32626.1"/>
    <property type="molecule type" value="Genomic_DNA"/>
</dbReference>
<dbReference type="STRING" id="1802319.A2928_01845"/>
<gene>
    <name evidence="3" type="ORF">A2928_01845</name>
</gene>
<dbReference type="GO" id="GO:0016791">
    <property type="term" value="F:phosphatase activity"/>
    <property type="evidence" value="ECO:0007669"/>
    <property type="project" value="TreeGrafter"/>
</dbReference>
<protein>
    <recommendedName>
        <fullName evidence="5">HAD family hydrolase</fullName>
    </recommendedName>
</protein>
<proteinExistence type="predicted"/>
<dbReference type="AlphaFoldDB" id="A0A1G2N911"/>
<dbReference type="InterPro" id="IPR051400">
    <property type="entry name" value="HAD-like_hydrolase"/>
</dbReference>
<dbReference type="InterPro" id="IPR023214">
    <property type="entry name" value="HAD_sf"/>
</dbReference>
<evidence type="ECO:0000313" key="3">
    <source>
        <dbReference type="EMBL" id="OHA32626.1"/>
    </source>
</evidence>
<dbReference type="PANTHER" id="PTHR46470:SF3">
    <property type="entry name" value="N-ACYLNEURAMINATE-9-PHOSPHATASE"/>
    <property type="match status" value="1"/>
</dbReference>
<accession>A0A1G2N911</accession>
<sequence>MTSVFYDLDDTCTNTTGILCGSLENVQKLRPFEGLVAVLGRADCQKHLVTSGVESVQREKIAVLGIALYFKSIRVCPEASDKLILFTEIKKSIPPCDHRSIVVVGNRIDAEIRYGNMLGFHTVRLKYGKYGSQKPRIKAEIPDYTLNDVRELGPILDRIGRY</sequence>
<evidence type="ECO:0008006" key="5">
    <source>
        <dbReference type="Google" id="ProtNLM"/>
    </source>
</evidence>
<dbReference type="Gene3D" id="3.40.50.1000">
    <property type="entry name" value="HAD superfamily/HAD-like"/>
    <property type="match status" value="1"/>
</dbReference>
<dbReference type="Proteomes" id="UP000176221">
    <property type="component" value="Unassembled WGS sequence"/>
</dbReference>
<keyword evidence="1" id="KW-0378">Hydrolase</keyword>